<keyword evidence="2" id="KW-1185">Reference proteome</keyword>
<dbReference type="KEGG" id="sphj:BSL82_04935"/>
<evidence type="ECO:0000313" key="1">
    <source>
        <dbReference type="EMBL" id="API58739.1"/>
    </source>
</evidence>
<protein>
    <submittedName>
        <fullName evidence="1">Uncharacterized protein</fullName>
    </submittedName>
</protein>
<organism evidence="1 2">
    <name type="scientific">Tardibacter chloracetimidivorans</name>
    <dbReference type="NCBI Taxonomy" id="1921510"/>
    <lineage>
        <taxon>Bacteria</taxon>
        <taxon>Pseudomonadati</taxon>
        <taxon>Pseudomonadota</taxon>
        <taxon>Alphaproteobacteria</taxon>
        <taxon>Sphingomonadales</taxon>
        <taxon>Sphingomonadaceae</taxon>
        <taxon>Tardibacter</taxon>
    </lineage>
</organism>
<proteinExistence type="predicted"/>
<dbReference type="RefSeq" id="WP_072596293.1">
    <property type="nucleotide sequence ID" value="NZ_CP018221.1"/>
</dbReference>
<dbReference type="EMBL" id="CP018221">
    <property type="protein sequence ID" value="API58739.1"/>
    <property type="molecule type" value="Genomic_DNA"/>
</dbReference>
<dbReference type="AlphaFoldDB" id="A0A1L3ZT03"/>
<gene>
    <name evidence="1" type="ORF">BSL82_04935</name>
</gene>
<dbReference type="Proteomes" id="UP000182063">
    <property type="component" value="Chromosome"/>
</dbReference>
<dbReference type="STRING" id="1921510.BSL82_04935"/>
<name>A0A1L3ZT03_9SPHN</name>
<evidence type="ECO:0000313" key="2">
    <source>
        <dbReference type="Proteomes" id="UP000182063"/>
    </source>
</evidence>
<sequence>MENTKTMSPRVEAFVKAFALYDGKTTGSFKDDPEYTFAVYAYTGAQNLALARRPTTKDEAALAALMALTKLQSILVGHESGDGYEATVELNRVVRDGFAEVQRGMKYVFEWLDGYEIGELQSYVAEHEELLFSLG</sequence>
<accession>A0A1L3ZT03</accession>
<reference evidence="2" key="1">
    <citation type="submission" date="2016-11" db="EMBL/GenBank/DDBJ databases">
        <title>Complete Genome Sequence of alachlor-degrading Sphingomonas sp. strain JJ-A5.</title>
        <authorList>
            <person name="Lee H."/>
            <person name="Ka J.-O."/>
        </authorList>
    </citation>
    <scope>NUCLEOTIDE SEQUENCE [LARGE SCALE GENOMIC DNA]</scope>
    <source>
        <strain evidence="2">JJ-A5</strain>
    </source>
</reference>